<sequence length="396" mass="45998">MLKSDLEDYKSLKAQYTNSATLFTYNSENEDTWTILSRIILENPECVKKAVRTARDELFHLTGRKDNLNNRKKQQEEELRIFREIEMDQCAKERAKRLEKVATKKYKRKRQSRANFSDVRKDNTQVYSYKDLSQRGSLLTTDNKEKSPQKRKNLGKNKRILLRKKNEANLNGNETCEQSFFNPNHLRKVVSQKEIGSSKFKGNSQTGSQKMRAKMVKRGPFPSERLYNLEKIKSTQQSLSKIQTSREKDNQDDSLYKYIGAPYDSSGIFRKDKRLKMPTLFKSIPRKGRKKTKNFLPKNSHYFEGAGSRNGLKTRVLSTSPESSRINTTGLLPSKNKNIATQPGSPVHKSSKISVYLTKVSNMIKLPKMEMRNKVKKKPQVREKERPQCTSQIIRK</sequence>
<evidence type="ECO:0000313" key="3">
    <source>
        <dbReference type="EMBL" id="CAI2366677.1"/>
    </source>
</evidence>
<dbReference type="AlphaFoldDB" id="A0AAD1UD59"/>
<comment type="caution">
    <text evidence="3">The sequence shown here is derived from an EMBL/GenBank/DDBJ whole genome shotgun (WGS) entry which is preliminary data.</text>
</comment>
<evidence type="ECO:0000256" key="1">
    <source>
        <dbReference type="SAM" id="Coils"/>
    </source>
</evidence>
<gene>
    <name evidence="3" type="ORF">ECRASSUSDP1_LOCUS7950</name>
</gene>
<reference evidence="3" key="1">
    <citation type="submission" date="2023-07" db="EMBL/GenBank/DDBJ databases">
        <authorList>
            <consortium name="AG Swart"/>
            <person name="Singh M."/>
            <person name="Singh A."/>
            <person name="Seah K."/>
            <person name="Emmerich C."/>
        </authorList>
    </citation>
    <scope>NUCLEOTIDE SEQUENCE</scope>
    <source>
        <strain evidence="3">DP1</strain>
    </source>
</reference>
<protein>
    <submittedName>
        <fullName evidence="3">Uncharacterized protein</fullName>
    </submittedName>
</protein>
<dbReference type="EMBL" id="CAMPGE010007761">
    <property type="protein sequence ID" value="CAI2366677.1"/>
    <property type="molecule type" value="Genomic_DNA"/>
</dbReference>
<feature type="compositionally biased region" description="Polar residues" evidence="2">
    <location>
        <begin position="318"/>
        <end position="344"/>
    </location>
</feature>
<evidence type="ECO:0000313" key="4">
    <source>
        <dbReference type="Proteomes" id="UP001295684"/>
    </source>
</evidence>
<feature type="region of interest" description="Disordered" evidence="2">
    <location>
        <begin position="137"/>
        <end position="156"/>
    </location>
</feature>
<feature type="region of interest" description="Disordered" evidence="2">
    <location>
        <begin position="318"/>
        <end position="348"/>
    </location>
</feature>
<evidence type="ECO:0000256" key="2">
    <source>
        <dbReference type="SAM" id="MobiDB-lite"/>
    </source>
</evidence>
<keyword evidence="4" id="KW-1185">Reference proteome</keyword>
<organism evidence="3 4">
    <name type="scientific">Euplotes crassus</name>
    <dbReference type="NCBI Taxonomy" id="5936"/>
    <lineage>
        <taxon>Eukaryota</taxon>
        <taxon>Sar</taxon>
        <taxon>Alveolata</taxon>
        <taxon>Ciliophora</taxon>
        <taxon>Intramacronucleata</taxon>
        <taxon>Spirotrichea</taxon>
        <taxon>Hypotrichia</taxon>
        <taxon>Euplotida</taxon>
        <taxon>Euplotidae</taxon>
        <taxon>Moneuplotes</taxon>
    </lineage>
</organism>
<accession>A0AAD1UD59</accession>
<feature type="coiled-coil region" evidence="1">
    <location>
        <begin position="58"/>
        <end position="85"/>
    </location>
</feature>
<dbReference type="Proteomes" id="UP001295684">
    <property type="component" value="Unassembled WGS sequence"/>
</dbReference>
<name>A0AAD1UD59_EUPCR</name>
<proteinExistence type="predicted"/>
<feature type="region of interest" description="Disordered" evidence="2">
    <location>
        <begin position="372"/>
        <end position="396"/>
    </location>
</feature>
<keyword evidence="1" id="KW-0175">Coiled coil</keyword>